<dbReference type="Proteomes" id="UP000190827">
    <property type="component" value="Unassembled WGS sequence"/>
</dbReference>
<name>A0ABY1LLT6_9MICO</name>
<dbReference type="SUPFAM" id="SSF53756">
    <property type="entry name" value="UDP-Glycosyltransferase/glycogen phosphorylase"/>
    <property type="match status" value="1"/>
</dbReference>
<feature type="domain" description="Glycosyltransferase subfamily 4-like N-terminal" evidence="4">
    <location>
        <begin position="28"/>
        <end position="200"/>
    </location>
</feature>
<dbReference type="PANTHER" id="PTHR46401:SF2">
    <property type="entry name" value="GLYCOSYLTRANSFERASE WBBK-RELATED"/>
    <property type="match status" value="1"/>
</dbReference>
<dbReference type="Gene3D" id="3.40.50.2000">
    <property type="entry name" value="Glycogen Phosphorylase B"/>
    <property type="match status" value="2"/>
</dbReference>
<evidence type="ECO:0000259" key="4">
    <source>
        <dbReference type="Pfam" id="PF13439"/>
    </source>
</evidence>
<evidence type="ECO:0000256" key="2">
    <source>
        <dbReference type="ARBA" id="ARBA00022679"/>
    </source>
</evidence>
<dbReference type="Pfam" id="PF00534">
    <property type="entry name" value="Glycos_transf_1"/>
    <property type="match status" value="1"/>
</dbReference>
<dbReference type="InterPro" id="IPR028098">
    <property type="entry name" value="Glyco_trans_4-like_N"/>
</dbReference>
<accession>A0ABY1LLT6</accession>
<evidence type="ECO:0000313" key="6">
    <source>
        <dbReference type="Proteomes" id="UP000190827"/>
    </source>
</evidence>
<keyword evidence="2" id="KW-0808">Transferase</keyword>
<evidence type="ECO:0000259" key="3">
    <source>
        <dbReference type="Pfam" id="PF00534"/>
    </source>
</evidence>
<organism evidence="5 6">
    <name type="scientific">Plantibacter cousiniae</name>
    <name type="common">nom. nud.</name>
    <dbReference type="NCBI Taxonomy" id="199709"/>
    <lineage>
        <taxon>Bacteria</taxon>
        <taxon>Bacillati</taxon>
        <taxon>Actinomycetota</taxon>
        <taxon>Actinomycetes</taxon>
        <taxon>Micrococcales</taxon>
        <taxon>Microbacteriaceae</taxon>
        <taxon>Plantibacter</taxon>
    </lineage>
</organism>
<feature type="domain" description="Glycosyl transferase family 1" evidence="3">
    <location>
        <begin position="219"/>
        <end position="369"/>
    </location>
</feature>
<comment type="caution">
    <text evidence="5">The sequence shown here is derived from an EMBL/GenBank/DDBJ whole genome shotgun (WGS) entry which is preliminary data.</text>
</comment>
<keyword evidence="1" id="KW-0328">Glycosyltransferase</keyword>
<reference evidence="5 6" key="1">
    <citation type="submission" date="2017-02" db="EMBL/GenBank/DDBJ databases">
        <authorList>
            <person name="Varghese N."/>
            <person name="Submissions S."/>
        </authorList>
    </citation>
    <scope>NUCLEOTIDE SEQUENCE [LARGE SCALE GENOMIC DNA]</scope>
    <source>
        <strain evidence="5 6">VKM Ac-1787</strain>
    </source>
</reference>
<dbReference type="RefSeq" id="WP_167374538.1">
    <property type="nucleotide sequence ID" value="NZ_FUZO01000001.1"/>
</dbReference>
<sequence>MSDVPRGPRRQRWLVAATEYAGLTSYTGGIGRHYAALLPALVRSGVEIDLVVCSDDELPVGADIDGVRLIDAVRHGSRSPRVLRMLLGARTVRRVFRRGSYDRIFLPEWSALGSALPRSAPLVTNLATSIRLSNLVSGLRLGDLPVAGRIAVIVQDALETRQIRRSAALVAISTAMLARTKDLLGALPPAAVVRNCIDVDAVRVAASTAGLPAQWPTGAEPVVLFLGRLERRKGVVEAFQAFALLVRQKPDARLVLAGSSGDRRFEPDLTALLSILPESVRDRVVWLGHVAGAELYRAVGAATVVMCPSRWEGFGKVALEAKAIGTPLVVTTGSGYDDFCTDGVDCLMVPPGDHGALARALRRVLDAPSDALTRAATARASVDRYAPEPVAAALVAAVDGLLGPVG</sequence>
<keyword evidence="6" id="KW-1185">Reference proteome</keyword>
<dbReference type="Pfam" id="PF13439">
    <property type="entry name" value="Glyco_transf_4"/>
    <property type="match status" value="1"/>
</dbReference>
<gene>
    <name evidence="5" type="ORF">SAMN06295973_2233</name>
</gene>
<dbReference type="EMBL" id="FUZO01000001">
    <property type="protein sequence ID" value="SKC58538.1"/>
    <property type="molecule type" value="Genomic_DNA"/>
</dbReference>
<dbReference type="CDD" id="cd03801">
    <property type="entry name" value="GT4_PimA-like"/>
    <property type="match status" value="1"/>
</dbReference>
<dbReference type="PANTHER" id="PTHR46401">
    <property type="entry name" value="GLYCOSYLTRANSFERASE WBBK-RELATED"/>
    <property type="match status" value="1"/>
</dbReference>
<protein>
    <submittedName>
        <fullName evidence="5">Glycosyltransferase involved in cell wall bisynthesis</fullName>
    </submittedName>
</protein>
<evidence type="ECO:0000313" key="5">
    <source>
        <dbReference type="EMBL" id="SKC58538.1"/>
    </source>
</evidence>
<evidence type="ECO:0000256" key="1">
    <source>
        <dbReference type="ARBA" id="ARBA00022676"/>
    </source>
</evidence>
<proteinExistence type="predicted"/>
<dbReference type="InterPro" id="IPR001296">
    <property type="entry name" value="Glyco_trans_1"/>
</dbReference>